<protein>
    <submittedName>
        <fullName evidence="1">Gag-pro-like protein</fullName>
    </submittedName>
</protein>
<comment type="caution">
    <text evidence="1">The sequence shown here is derived from an EMBL/GenBank/DDBJ whole genome shotgun (WGS) entry which is preliminary data.</text>
</comment>
<accession>A0A5A7SV36</accession>
<evidence type="ECO:0000313" key="2">
    <source>
        <dbReference type="Proteomes" id="UP000321393"/>
    </source>
</evidence>
<reference evidence="1 2" key="1">
    <citation type="submission" date="2019-08" db="EMBL/GenBank/DDBJ databases">
        <title>Draft genome sequences of two oriental melons (Cucumis melo L. var makuwa).</title>
        <authorList>
            <person name="Kwon S.-Y."/>
        </authorList>
    </citation>
    <scope>NUCLEOTIDE SEQUENCE [LARGE SCALE GENOMIC DNA]</scope>
    <source>
        <strain evidence="2">cv. SW 3</strain>
        <tissue evidence="1">Leaf</tissue>
    </source>
</reference>
<dbReference type="AlphaFoldDB" id="A0A5A7SV36"/>
<name>A0A5A7SV36_CUCMM</name>
<dbReference type="EMBL" id="SSTE01020479">
    <property type="protein sequence ID" value="KAA0034830.1"/>
    <property type="molecule type" value="Genomic_DNA"/>
</dbReference>
<dbReference type="Proteomes" id="UP000321393">
    <property type="component" value="Unassembled WGS sequence"/>
</dbReference>
<sequence>MEGSLILPKKKEEEIQELSSTQRVVHVFSPNVGQTNYSPSYQNEVGHSTENCFPLEAKVQSLVKARWLKFKKIGEEPDVNQNPLPNNEGPAINVVDTFKERYKNEKFGCANEKQCLFHPEIDDHFIEDCCEFKNKVQKLMDAKILLVGQMSMQEIEVDIIIDASSNKETSNDTSITVISENTISPNPLVYQCPPKFELNNWEIKMMLKVSKGSQKGTKVEGDIDDAIDFEVSICNLKQNIEEDEYDISPELLRLIEQEIGLCHIKRL</sequence>
<gene>
    <name evidence="1" type="ORF">E6C27_scaffold213G00710</name>
</gene>
<evidence type="ECO:0000313" key="1">
    <source>
        <dbReference type="EMBL" id="KAA0034830.1"/>
    </source>
</evidence>
<dbReference type="PANTHER" id="PTHR32108">
    <property type="entry name" value="DNA-DIRECTED RNA POLYMERASE SUBUNIT ALPHA"/>
    <property type="match status" value="1"/>
</dbReference>
<organism evidence="1 2">
    <name type="scientific">Cucumis melo var. makuwa</name>
    <name type="common">Oriental melon</name>
    <dbReference type="NCBI Taxonomy" id="1194695"/>
    <lineage>
        <taxon>Eukaryota</taxon>
        <taxon>Viridiplantae</taxon>
        <taxon>Streptophyta</taxon>
        <taxon>Embryophyta</taxon>
        <taxon>Tracheophyta</taxon>
        <taxon>Spermatophyta</taxon>
        <taxon>Magnoliopsida</taxon>
        <taxon>eudicotyledons</taxon>
        <taxon>Gunneridae</taxon>
        <taxon>Pentapetalae</taxon>
        <taxon>rosids</taxon>
        <taxon>fabids</taxon>
        <taxon>Cucurbitales</taxon>
        <taxon>Cucurbitaceae</taxon>
        <taxon>Benincaseae</taxon>
        <taxon>Cucumis</taxon>
    </lineage>
</organism>
<proteinExistence type="predicted"/>
<dbReference type="PANTHER" id="PTHR32108:SF6">
    <property type="entry name" value="GAG-PRO"/>
    <property type="match status" value="1"/>
</dbReference>